<evidence type="ECO:0000313" key="2">
    <source>
        <dbReference type="EMBL" id="MBB4943926.1"/>
    </source>
</evidence>
<keyword evidence="3" id="KW-1185">Reference proteome</keyword>
<dbReference type="PANTHER" id="PTHR41878:SF1">
    <property type="entry name" value="TNPR PROTEIN"/>
    <property type="match status" value="1"/>
</dbReference>
<feature type="domain" description="Plasmid pRiA4b Orf3-like" evidence="1">
    <location>
        <begin position="67"/>
        <end position="179"/>
    </location>
</feature>
<name>A0A7W7S4V3_9ACTN</name>
<reference evidence="2 3" key="1">
    <citation type="submission" date="2020-08" db="EMBL/GenBank/DDBJ databases">
        <title>Sequencing the genomes of 1000 actinobacteria strains.</title>
        <authorList>
            <person name="Klenk H.-P."/>
        </authorList>
    </citation>
    <scope>NUCLEOTIDE SEQUENCE [LARGE SCALE GENOMIC DNA]</scope>
    <source>
        <strain evidence="2 3">DSM 43023</strain>
    </source>
</reference>
<comment type="caution">
    <text evidence="2">The sequence shown here is derived from an EMBL/GenBank/DDBJ whole genome shotgun (WGS) entry which is preliminary data.</text>
</comment>
<gene>
    <name evidence="2" type="ORF">FHR32_008327</name>
</gene>
<evidence type="ECO:0000313" key="3">
    <source>
        <dbReference type="Proteomes" id="UP000534286"/>
    </source>
</evidence>
<dbReference type="InterPro" id="IPR024047">
    <property type="entry name" value="MM3350-like_sf"/>
</dbReference>
<accession>A0A7W7S4V3</accession>
<evidence type="ECO:0000259" key="1">
    <source>
        <dbReference type="Pfam" id="PF07929"/>
    </source>
</evidence>
<sequence length="205" mass="23159">MRSRVPHDSFVTDTPYGEVLGKRDALLTVWERPSRPQWSRNRPVSVIGAATVAPVVVTKGRFAVGTIHQIKVTLREVSPPVWRRVHVPSTASLAELHEVIQVAMGWEQHHLHLFSDGERQYGDNARDETKVTLAGLVPKAGGWLGYRYDFGDMWDHDVEVEKVHRAGAKATYPRCSVGGRCGDRGLPRGLFFDKWPSRKQWFPGR</sequence>
<dbReference type="SUPFAM" id="SSF159941">
    <property type="entry name" value="MM3350-like"/>
    <property type="match status" value="1"/>
</dbReference>
<dbReference type="AlphaFoldDB" id="A0A7W7S4V3"/>
<organism evidence="2 3">
    <name type="scientific">Streptosporangium album</name>
    <dbReference type="NCBI Taxonomy" id="47479"/>
    <lineage>
        <taxon>Bacteria</taxon>
        <taxon>Bacillati</taxon>
        <taxon>Actinomycetota</taxon>
        <taxon>Actinomycetes</taxon>
        <taxon>Streptosporangiales</taxon>
        <taxon>Streptosporangiaceae</taxon>
        <taxon>Streptosporangium</taxon>
    </lineage>
</organism>
<dbReference type="Gene3D" id="3.10.290.30">
    <property type="entry name" value="MM3350-like"/>
    <property type="match status" value="1"/>
</dbReference>
<proteinExistence type="predicted"/>
<dbReference type="RefSeq" id="WP_184759814.1">
    <property type="nucleotide sequence ID" value="NZ_BAABEK010000126.1"/>
</dbReference>
<dbReference type="EMBL" id="JACHJU010000006">
    <property type="protein sequence ID" value="MBB4943926.1"/>
    <property type="molecule type" value="Genomic_DNA"/>
</dbReference>
<dbReference type="Pfam" id="PF07929">
    <property type="entry name" value="PRiA4_ORF3"/>
    <property type="match status" value="1"/>
</dbReference>
<dbReference type="PANTHER" id="PTHR41878">
    <property type="entry name" value="LEXA REPRESSOR-RELATED"/>
    <property type="match status" value="1"/>
</dbReference>
<protein>
    <recommendedName>
        <fullName evidence="1">Plasmid pRiA4b Orf3-like domain-containing protein</fullName>
    </recommendedName>
</protein>
<dbReference type="Proteomes" id="UP000534286">
    <property type="component" value="Unassembled WGS sequence"/>
</dbReference>
<dbReference type="InterPro" id="IPR012912">
    <property type="entry name" value="Plasmid_pRiA4b_Orf3-like"/>
</dbReference>